<dbReference type="GO" id="GO:0046872">
    <property type="term" value="F:metal ion binding"/>
    <property type="evidence" value="ECO:0007669"/>
    <property type="project" value="UniProtKB-KW"/>
</dbReference>
<keyword evidence="9" id="KW-1185">Reference proteome</keyword>
<dbReference type="Proteomes" id="UP000244905">
    <property type="component" value="Unassembled WGS sequence"/>
</dbReference>
<evidence type="ECO:0000313" key="8">
    <source>
        <dbReference type="EMBL" id="PWB02509.1"/>
    </source>
</evidence>
<name>A0A2V1INR8_9BACT</name>
<accession>A0A2V1INR8</accession>
<dbReference type="Pfam" id="PF02775">
    <property type="entry name" value="TPP_enzyme_C"/>
    <property type="match status" value="1"/>
</dbReference>
<dbReference type="InterPro" id="IPR012001">
    <property type="entry name" value="Thiamin_PyroP_enz_TPP-bd_dom"/>
</dbReference>
<dbReference type="GO" id="GO:0030976">
    <property type="term" value="F:thiamine pyrophosphate binding"/>
    <property type="evidence" value="ECO:0007669"/>
    <property type="project" value="InterPro"/>
</dbReference>
<feature type="domain" description="Thiamine pyrophosphate enzyme N-terminal TPP-binding" evidence="7">
    <location>
        <begin position="10"/>
        <end position="110"/>
    </location>
</feature>
<dbReference type="PIRSF" id="PIRSF004983">
    <property type="entry name" value="MenD"/>
    <property type="match status" value="1"/>
</dbReference>
<dbReference type="RefSeq" id="WP_107032166.1">
    <property type="nucleotide sequence ID" value="NZ_CAPDHO010000004.1"/>
</dbReference>
<dbReference type="PANTHER" id="PTHR42916">
    <property type="entry name" value="2-SUCCINYL-5-ENOLPYRUVYL-6-HYDROXY-3-CYCLOHEXENE-1-CARBOXYLATE SYNTHASE"/>
    <property type="match status" value="1"/>
</dbReference>
<dbReference type="InterPro" id="IPR011766">
    <property type="entry name" value="TPP_enzyme_TPP-bd"/>
</dbReference>
<dbReference type="InterPro" id="IPR029061">
    <property type="entry name" value="THDP-binding"/>
</dbReference>
<gene>
    <name evidence="8" type="primary">menD</name>
    <name evidence="8" type="ORF">C5O23_06620</name>
</gene>
<dbReference type="Gene3D" id="3.40.50.1220">
    <property type="entry name" value="TPP-binding domain"/>
    <property type="match status" value="1"/>
</dbReference>
<evidence type="ECO:0000259" key="6">
    <source>
        <dbReference type="Pfam" id="PF02775"/>
    </source>
</evidence>
<dbReference type="EMBL" id="PUEC01000012">
    <property type="protein sequence ID" value="PWB02509.1"/>
    <property type="molecule type" value="Genomic_DNA"/>
</dbReference>
<organism evidence="8 9">
    <name type="scientific">Duncaniella muris</name>
    <dbReference type="NCBI Taxonomy" id="2094150"/>
    <lineage>
        <taxon>Bacteria</taxon>
        <taxon>Pseudomonadati</taxon>
        <taxon>Bacteroidota</taxon>
        <taxon>Bacteroidia</taxon>
        <taxon>Bacteroidales</taxon>
        <taxon>Muribaculaceae</taxon>
        <taxon>Duncaniella</taxon>
    </lineage>
</organism>
<feature type="domain" description="Thiamine pyrophosphate enzyme TPP-binding" evidence="6">
    <location>
        <begin position="391"/>
        <end position="530"/>
    </location>
</feature>
<dbReference type="CDD" id="cd07037">
    <property type="entry name" value="TPP_PYR_MenD"/>
    <property type="match status" value="1"/>
</dbReference>
<dbReference type="AlphaFoldDB" id="A0A2V1INR8"/>
<proteinExistence type="predicted"/>
<evidence type="ECO:0000256" key="4">
    <source>
        <dbReference type="ARBA" id="ARBA00023052"/>
    </source>
</evidence>
<dbReference type="SUPFAM" id="SSF52518">
    <property type="entry name" value="Thiamin diphosphate-binding fold (THDP-binding)"/>
    <property type="match status" value="2"/>
</dbReference>
<dbReference type="GO" id="GO:0009234">
    <property type="term" value="P:menaquinone biosynthetic process"/>
    <property type="evidence" value="ECO:0007669"/>
    <property type="project" value="InterPro"/>
</dbReference>
<dbReference type="PANTHER" id="PTHR42916:SF1">
    <property type="entry name" value="PROTEIN PHYLLO, CHLOROPLASTIC"/>
    <property type="match status" value="1"/>
</dbReference>
<dbReference type="Gene3D" id="3.40.50.970">
    <property type="match status" value="2"/>
</dbReference>
<keyword evidence="2" id="KW-0479">Metal-binding</keyword>
<dbReference type="NCBIfam" id="TIGR00173">
    <property type="entry name" value="menD"/>
    <property type="match status" value="1"/>
</dbReference>
<evidence type="ECO:0000256" key="1">
    <source>
        <dbReference type="ARBA" id="ARBA00022679"/>
    </source>
</evidence>
<evidence type="ECO:0000313" key="9">
    <source>
        <dbReference type="Proteomes" id="UP000244905"/>
    </source>
</evidence>
<dbReference type="GeneID" id="82526016"/>
<reference evidence="9" key="1">
    <citation type="submission" date="2018-02" db="EMBL/GenBank/DDBJ databases">
        <authorList>
            <person name="Clavel T."/>
            <person name="Strowig T."/>
        </authorList>
    </citation>
    <scope>NUCLEOTIDE SEQUENCE [LARGE SCALE GENOMIC DNA]</scope>
    <source>
        <strain evidence="9">DSM 103720</strain>
    </source>
</reference>
<keyword evidence="5" id="KW-0464">Manganese</keyword>
<sequence length="576" mass="64447">MYSNDKLVLQLLSLLRQFGINQIVVSPGSRHFSLVHSLEQCEDFELYSVVDERSAAFFAIGLIQRTGRPAAVCCSSGTACMNYGSAIVEAYYQRLPLLVISSDRLPQFLNQMEDQMYDQASTFTSCTKYVGRLTPISSDLDFWYNNRIINEGLIELTHHSNGPVHLNIPFLSHHTDTFTNTHIPVARKVELYSAESSSETWAKIANLLKGKKICIVWGQSVCITAGLKEAVDKFVENFDAIILTDLLSNCHCKHTIANTGATLYSLTNEEKRDFKPDIVFSIGANILFNGEIKGFLGDIENWQIGKYDKISDPFRSLTKIFEMSELMFFNMINNIADFKVSGNFAHSWMSVSNIAYKTISEYSEAMVIGALIKALPADSDLQLANSYSVRMAHLFPVPDSVTVNCNRGVNGIDGSMSTAIGFSAINSRKTFYITGDLSFYYDLNSLSIRHITPNLRILLINNGGGGVMYSPLSEELRKSVSEHVCAFHTHKAHEIAKAFGFKYFAIRNESEISHGIELLTAESDHPVLVEAFSNIPVDTKVLSNYYKSMNRQHYTISQRIIMKGKRILGGLLPQKN</sequence>
<evidence type="ECO:0000256" key="3">
    <source>
        <dbReference type="ARBA" id="ARBA00022842"/>
    </source>
</evidence>
<keyword evidence="4" id="KW-0786">Thiamine pyrophosphate</keyword>
<evidence type="ECO:0000256" key="5">
    <source>
        <dbReference type="ARBA" id="ARBA00023211"/>
    </source>
</evidence>
<comment type="caution">
    <text evidence="8">The sequence shown here is derived from an EMBL/GenBank/DDBJ whole genome shotgun (WGS) entry which is preliminary data.</text>
</comment>
<evidence type="ECO:0000256" key="2">
    <source>
        <dbReference type="ARBA" id="ARBA00022723"/>
    </source>
</evidence>
<evidence type="ECO:0000259" key="7">
    <source>
        <dbReference type="Pfam" id="PF02776"/>
    </source>
</evidence>
<dbReference type="InterPro" id="IPR004433">
    <property type="entry name" value="MenaQ_synth_MenD"/>
</dbReference>
<dbReference type="GO" id="GO:0070204">
    <property type="term" value="F:2-succinyl-5-enolpyruvyl-6-hydroxy-3-cyclohexene-1-carboxylic-acid synthase activity"/>
    <property type="evidence" value="ECO:0007669"/>
    <property type="project" value="InterPro"/>
</dbReference>
<dbReference type="Pfam" id="PF02776">
    <property type="entry name" value="TPP_enzyme_N"/>
    <property type="match status" value="1"/>
</dbReference>
<keyword evidence="3" id="KW-0460">Magnesium</keyword>
<protein>
    <submittedName>
        <fullName evidence="8">2-succinyl-5-enolpyruvyl-6-hydroxy-3-cyclohexene-1-carboxylic-acid synthase</fullName>
    </submittedName>
</protein>
<keyword evidence="1" id="KW-0808">Transferase</keyword>